<comment type="caution">
    <text evidence="1">The sequence shown here is derived from an EMBL/GenBank/DDBJ whole genome shotgun (WGS) entry which is preliminary data.</text>
</comment>
<dbReference type="AlphaFoldDB" id="A0A269XZB5"/>
<protein>
    <submittedName>
        <fullName evidence="1">Uncharacterized protein</fullName>
    </submittedName>
</protein>
<evidence type="ECO:0000313" key="1">
    <source>
        <dbReference type="EMBL" id="PAK78579.1"/>
    </source>
</evidence>
<dbReference type="Proteomes" id="UP000216151">
    <property type="component" value="Unassembled WGS sequence"/>
</dbReference>
<keyword evidence="2" id="KW-1185">Reference proteome</keyword>
<sequence length="105" mass="9792">MRNMGGTLAVAPVVVISADRVVAGMGVAMAAGAAVGVVLVDGTEAPAGAVAGVAITVAAGGGDTPILMVVMAVGTHIGATPTGALTGRVGAGGGPCHMLMAARLM</sequence>
<reference evidence="1 2" key="1">
    <citation type="submission" date="2017-04" db="EMBL/GenBank/DDBJ databases">
        <title>Kefir bacterial isolates.</title>
        <authorList>
            <person name="Kim Y."/>
            <person name="Blasche S."/>
            <person name="Patil K.R."/>
        </authorList>
    </citation>
    <scope>NUCLEOTIDE SEQUENCE [LARGE SCALE GENOMIC DNA]</scope>
    <source>
        <strain evidence="1 2">KR</strain>
    </source>
</reference>
<dbReference type="EMBL" id="NCXK01000004">
    <property type="protein sequence ID" value="PAK78579.1"/>
    <property type="molecule type" value="Genomic_DNA"/>
</dbReference>
<organism evidence="1 2">
    <name type="scientific">Acetobacter fabarum</name>
    <dbReference type="NCBI Taxonomy" id="483199"/>
    <lineage>
        <taxon>Bacteria</taxon>
        <taxon>Pseudomonadati</taxon>
        <taxon>Pseudomonadota</taxon>
        <taxon>Alphaproteobacteria</taxon>
        <taxon>Acetobacterales</taxon>
        <taxon>Acetobacteraceae</taxon>
        <taxon>Acetobacter</taxon>
    </lineage>
</organism>
<accession>A0A269XZB5</accession>
<gene>
    <name evidence="1" type="ORF">B8X00_05625</name>
</gene>
<evidence type="ECO:0000313" key="2">
    <source>
        <dbReference type="Proteomes" id="UP000216151"/>
    </source>
</evidence>
<proteinExistence type="predicted"/>
<name>A0A269XZB5_9PROT</name>